<dbReference type="InterPro" id="IPR015797">
    <property type="entry name" value="NUDIX_hydrolase-like_dom_sf"/>
</dbReference>
<evidence type="ECO:0000256" key="3">
    <source>
        <dbReference type="ARBA" id="ARBA00022801"/>
    </source>
</evidence>
<dbReference type="RefSeq" id="WP_172242268.1">
    <property type="nucleotide sequence ID" value="NZ_JABFDP010000037.1"/>
</dbReference>
<comment type="cofactor">
    <cofactor evidence="1">
        <name>Mg(2+)</name>
        <dbReference type="ChEBI" id="CHEBI:18420"/>
    </cofactor>
</comment>
<dbReference type="CDD" id="cd04666">
    <property type="entry name" value="NUDIX_DIPP2_like_Nudt4"/>
    <property type="match status" value="1"/>
</dbReference>
<proteinExistence type="predicted"/>
<dbReference type="GO" id="GO:0016787">
    <property type="term" value="F:hydrolase activity"/>
    <property type="evidence" value="ECO:0007669"/>
    <property type="project" value="UniProtKB-KW"/>
</dbReference>
<keyword evidence="3 5" id="KW-0378">Hydrolase</keyword>
<dbReference type="PANTHER" id="PTHR12629:SF0">
    <property type="entry name" value="DIPHOSPHOINOSITOL-POLYPHOSPHATE DIPHOSPHATASE"/>
    <property type="match status" value="1"/>
</dbReference>
<evidence type="ECO:0000256" key="4">
    <source>
        <dbReference type="ARBA" id="ARBA00022842"/>
    </source>
</evidence>
<reference evidence="6" key="1">
    <citation type="journal article" date="2021" name="ISME J.">
        <title>Evolutionary origin and ecological implication of a unique nif island in free-living Bradyrhizobium lineages.</title>
        <authorList>
            <person name="Tao J."/>
        </authorList>
    </citation>
    <scope>NUCLEOTIDE SEQUENCE [LARGE SCALE GENOMIC DNA]</scope>
    <source>
        <strain evidence="6">SZCCT0094</strain>
    </source>
</reference>
<evidence type="ECO:0000313" key="6">
    <source>
        <dbReference type="Proteomes" id="UP001314635"/>
    </source>
</evidence>
<dbReference type="PANTHER" id="PTHR12629">
    <property type="entry name" value="DIPHOSPHOINOSITOL POLYPHOSPHATE PHOSPHOHYDROLASE"/>
    <property type="match status" value="1"/>
</dbReference>
<keyword evidence="2" id="KW-0479">Metal-binding</keyword>
<organism evidence="5 6">
    <name type="scientific">Bradyrhizobium denitrificans</name>
    <dbReference type="NCBI Taxonomy" id="2734912"/>
    <lineage>
        <taxon>Bacteria</taxon>
        <taxon>Pseudomonadati</taxon>
        <taxon>Pseudomonadota</taxon>
        <taxon>Alphaproteobacteria</taxon>
        <taxon>Hyphomicrobiales</taxon>
        <taxon>Nitrobacteraceae</taxon>
        <taxon>Bradyrhizobium</taxon>
    </lineage>
</organism>
<accession>A0ABS5GAY1</accession>
<dbReference type="Proteomes" id="UP001314635">
    <property type="component" value="Unassembled WGS sequence"/>
</dbReference>
<dbReference type="EMBL" id="JAFCLK010000019">
    <property type="protein sequence ID" value="MBR1138189.1"/>
    <property type="molecule type" value="Genomic_DNA"/>
</dbReference>
<sequence>MKHKQFAALPFRIEAAELSILLITTRRKRRWSVPKGSPMLRKRAHRVAAIEAYEEAGLRGKIGRQALGRFRHNKRKGKRKIACEVKLYPLKVTKQHGRFPKRGQRKLVWLPASAAARRVHHPELRRLIQGFSRLKQQRKRR</sequence>
<dbReference type="SUPFAM" id="SSF55811">
    <property type="entry name" value="Nudix"/>
    <property type="match status" value="1"/>
</dbReference>
<comment type="caution">
    <text evidence="5">The sequence shown here is derived from an EMBL/GenBank/DDBJ whole genome shotgun (WGS) entry which is preliminary data.</text>
</comment>
<name>A0ABS5GAY1_9BRAD</name>
<dbReference type="Gene3D" id="3.90.79.10">
    <property type="entry name" value="Nucleoside Triphosphate Pyrophosphohydrolase"/>
    <property type="match status" value="1"/>
</dbReference>
<protein>
    <submittedName>
        <fullName evidence="5">NUDIX hydrolase</fullName>
    </submittedName>
</protein>
<evidence type="ECO:0000313" key="5">
    <source>
        <dbReference type="EMBL" id="MBR1138189.1"/>
    </source>
</evidence>
<gene>
    <name evidence="5" type="ORF">JQ619_20690</name>
</gene>
<keyword evidence="4" id="KW-0460">Magnesium</keyword>
<evidence type="ECO:0000256" key="1">
    <source>
        <dbReference type="ARBA" id="ARBA00001946"/>
    </source>
</evidence>
<dbReference type="InterPro" id="IPR047198">
    <property type="entry name" value="DDP-like_NUDIX"/>
</dbReference>
<keyword evidence="6" id="KW-1185">Reference proteome</keyword>
<evidence type="ECO:0000256" key="2">
    <source>
        <dbReference type="ARBA" id="ARBA00022723"/>
    </source>
</evidence>